<proteinExistence type="predicted"/>
<dbReference type="SUPFAM" id="SSF81383">
    <property type="entry name" value="F-box domain"/>
    <property type="match status" value="1"/>
</dbReference>
<dbReference type="EMBL" id="MU001502">
    <property type="protein sequence ID" value="KAF2443704.1"/>
    <property type="molecule type" value="Genomic_DNA"/>
</dbReference>
<dbReference type="PROSITE" id="PS50181">
    <property type="entry name" value="FBOX"/>
    <property type="match status" value="1"/>
</dbReference>
<feature type="domain" description="F-box" evidence="1">
    <location>
        <begin position="2"/>
        <end position="47"/>
    </location>
</feature>
<dbReference type="AlphaFoldDB" id="A0A9P4U9R1"/>
<dbReference type="OrthoDB" id="5130616at2759"/>
<dbReference type="InterPro" id="IPR036047">
    <property type="entry name" value="F-box-like_dom_sf"/>
</dbReference>
<evidence type="ECO:0000313" key="2">
    <source>
        <dbReference type="EMBL" id="KAF2443704.1"/>
    </source>
</evidence>
<dbReference type="InterPro" id="IPR001810">
    <property type="entry name" value="F-box_dom"/>
</dbReference>
<protein>
    <recommendedName>
        <fullName evidence="1">F-box domain-containing protein</fullName>
    </recommendedName>
</protein>
<organism evidence="2 3">
    <name type="scientific">Karstenula rhodostoma CBS 690.94</name>
    <dbReference type="NCBI Taxonomy" id="1392251"/>
    <lineage>
        <taxon>Eukaryota</taxon>
        <taxon>Fungi</taxon>
        <taxon>Dikarya</taxon>
        <taxon>Ascomycota</taxon>
        <taxon>Pezizomycotina</taxon>
        <taxon>Dothideomycetes</taxon>
        <taxon>Pleosporomycetidae</taxon>
        <taxon>Pleosporales</taxon>
        <taxon>Massarineae</taxon>
        <taxon>Didymosphaeriaceae</taxon>
        <taxon>Karstenula</taxon>
    </lineage>
</organism>
<gene>
    <name evidence="2" type="ORF">P171DRAFT_432896</name>
</gene>
<sequence>MAASLTALPEELLAAIASYSSTSAVVSLALTSKQLNRIATPHLYHRIAFKEDEDQANYERLHSLVIQLIQHPEHAAYVEHLHIGRQWPPSPNSLIKRQTSFEDLHPILKEYLKTFTGVANRRLCWDTAEALIFILFHLTPNLRALNSSLPKASRKHWLRLIVRRTDYLLPNLRELAIVDDDGQHEHFEQSYLFEFRKLESVFVHNFKRLEWDLDSAINQLTHGNQEYMDHIASLVRSKPSFRDYDLDLSARHLEISDAYLDSFSFVDMMYAFPALRTFALDFRKDSVPEHPCFYSGVISVLSARAETLTALSIGGFHNDYHESAPQLDFSTLRNLKHLRISVSVFLGSTSNAQSLPDDRMRGRFPASLQKLVLVVYKREEHHILSALQHYIDVEPPIIPNLRELDICCHAPEAMYASLHPAAQRHHVHLRIFRKLNTRQEHLFIVPFVNTVEKTRQEISQVDIKIRPPVSTLQLEDLMPLEEYTPDAKVDVPVSEESSEHVV</sequence>
<dbReference type="SUPFAM" id="SSF52047">
    <property type="entry name" value="RNI-like"/>
    <property type="match status" value="1"/>
</dbReference>
<dbReference type="Gene3D" id="3.80.10.10">
    <property type="entry name" value="Ribonuclease Inhibitor"/>
    <property type="match status" value="1"/>
</dbReference>
<comment type="caution">
    <text evidence="2">The sequence shown here is derived from an EMBL/GenBank/DDBJ whole genome shotgun (WGS) entry which is preliminary data.</text>
</comment>
<keyword evidence="3" id="KW-1185">Reference proteome</keyword>
<name>A0A9P4U9R1_9PLEO</name>
<dbReference type="Pfam" id="PF12937">
    <property type="entry name" value="F-box-like"/>
    <property type="match status" value="1"/>
</dbReference>
<dbReference type="InterPro" id="IPR032675">
    <property type="entry name" value="LRR_dom_sf"/>
</dbReference>
<evidence type="ECO:0000259" key="1">
    <source>
        <dbReference type="PROSITE" id="PS50181"/>
    </source>
</evidence>
<accession>A0A9P4U9R1</accession>
<dbReference type="Proteomes" id="UP000799764">
    <property type="component" value="Unassembled WGS sequence"/>
</dbReference>
<reference evidence="2" key="1">
    <citation type="journal article" date="2020" name="Stud. Mycol.">
        <title>101 Dothideomycetes genomes: a test case for predicting lifestyles and emergence of pathogens.</title>
        <authorList>
            <person name="Haridas S."/>
            <person name="Albert R."/>
            <person name="Binder M."/>
            <person name="Bloem J."/>
            <person name="Labutti K."/>
            <person name="Salamov A."/>
            <person name="Andreopoulos B."/>
            <person name="Baker S."/>
            <person name="Barry K."/>
            <person name="Bills G."/>
            <person name="Bluhm B."/>
            <person name="Cannon C."/>
            <person name="Castanera R."/>
            <person name="Culley D."/>
            <person name="Daum C."/>
            <person name="Ezra D."/>
            <person name="Gonzalez J."/>
            <person name="Henrissat B."/>
            <person name="Kuo A."/>
            <person name="Liang C."/>
            <person name="Lipzen A."/>
            <person name="Lutzoni F."/>
            <person name="Magnuson J."/>
            <person name="Mondo S."/>
            <person name="Nolan M."/>
            <person name="Ohm R."/>
            <person name="Pangilinan J."/>
            <person name="Park H.-J."/>
            <person name="Ramirez L."/>
            <person name="Alfaro M."/>
            <person name="Sun H."/>
            <person name="Tritt A."/>
            <person name="Yoshinaga Y."/>
            <person name="Zwiers L.-H."/>
            <person name="Turgeon B."/>
            <person name="Goodwin S."/>
            <person name="Spatafora J."/>
            <person name="Crous P."/>
            <person name="Grigoriev I."/>
        </authorList>
    </citation>
    <scope>NUCLEOTIDE SEQUENCE</scope>
    <source>
        <strain evidence="2">CBS 690.94</strain>
    </source>
</reference>
<evidence type="ECO:0000313" key="3">
    <source>
        <dbReference type="Proteomes" id="UP000799764"/>
    </source>
</evidence>